<dbReference type="Pfam" id="PF05995">
    <property type="entry name" value="CDO_I"/>
    <property type="match status" value="1"/>
</dbReference>
<protein>
    <recommendedName>
        <fullName evidence="10">Cysteine dioxygenase</fullName>
    </recommendedName>
</protein>
<comment type="similarity">
    <text evidence="1">Belongs to the cysteine dioxygenase family.</text>
</comment>
<dbReference type="PANTHER" id="PTHR12918">
    <property type="entry name" value="CYSTEINE DIOXYGENASE"/>
    <property type="match status" value="1"/>
</dbReference>
<dbReference type="GO" id="GO:0008198">
    <property type="term" value="F:ferrous iron binding"/>
    <property type="evidence" value="ECO:0007669"/>
    <property type="project" value="TreeGrafter"/>
</dbReference>
<dbReference type="GO" id="GO:0017172">
    <property type="term" value="F:cysteine dioxygenase activity"/>
    <property type="evidence" value="ECO:0007669"/>
    <property type="project" value="TreeGrafter"/>
</dbReference>
<dbReference type="GO" id="GO:0019448">
    <property type="term" value="P:L-cysteine catabolic process"/>
    <property type="evidence" value="ECO:0007669"/>
    <property type="project" value="TreeGrafter"/>
</dbReference>
<dbReference type="CDD" id="cd10548">
    <property type="entry name" value="cupin_CDO"/>
    <property type="match status" value="1"/>
</dbReference>
<evidence type="ECO:0000313" key="9">
    <source>
        <dbReference type="Proteomes" id="UP000001225"/>
    </source>
</evidence>
<dbReference type="eggNOG" id="COG5553">
    <property type="taxonomic scope" value="Bacteria"/>
</dbReference>
<evidence type="ECO:0000313" key="8">
    <source>
        <dbReference type="EMBL" id="CAP41040.1"/>
    </source>
</evidence>
<dbReference type="EMBL" id="AM902716">
    <property type="protein sequence ID" value="CAP41040.1"/>
    <property type="molecule type" value="Genomic_DNA"/>
</dbReference>
<evidence type="ECO:0000256" key="6">
    <source>
        <dbReference type="PIRSR" id="PIRSR610300-50"/>
    </source>
</evidence>
<dbReference type="Gene3D" id="2.60.120.10">
    <property type="entry name" value="Jelly Rolls"/>
    <property type="match status" value="1"/>
</dbReference>
<evidence type="ECO:0000256" key="3">
    <source>
        <dbReference type="ARBA" id="ARBA00022964"/>
    </source>
</evidence>
<keyword evidence="4 8" id="KW-0560">Oxidoreductase</keyword>
<dbReference type="Proteomes" id="UP000001225">
    <property type="component" value="Chromosome"/>
</dbReference>
<dbReference type="PANTHER" id="PTHR12918:SF1">
    <property type="entry name" value="CYSTEINE DIOXYGENASE TYPE 1"/>
    <property type="match status" value="1"/>
</dbReference>
<keyword evidence="6" id="KW-0883">Thioether bond</keyword>
<evidence type="ECO:0000256" key="7">
    <source>
        <dbReference type="PIRSR" id="PIRSR610300-51"/>
    </source>
</evidence>
<keyword evidence="9" id="KW-1185">Reference proteome</keyword>
<evidence type="ECO:0000256" key="2">
    <source>
        <dbReference type="ARBA" id="ARBA00022723"/>
    </source>
</evidence>
<feature type="binding site" evidence="7">
    <location>
        <position position="141"/>
    </location>
    <ligand>
        <name>Fe cation</name>
        <dbReference type="ChEBI" id="CHEBI:24875"/>
        <note>catalytic</note>
    </ligand>
</feature>
<reference evidence="8 9" key="1">
    <citation type="journal article" date="2008" name="BMC Genomics">
        <title>The missing link: Bordetella petrii is endowed with both the metabolic versatility of environmental bacteria and virulence traits of pathogenic Bordetellae.</title>
        <authorList>
            <person name="Gross R."/>
            <person name="Guzman C.A."/>
            <person name="Sebaihia M."/>
            <person name="Martins Dos Santos V.A."/>
            <person name="Pieper D.H."/>
            <person name="Koebnik R."/>
            <person name="Lechner M."/>
            <person name="Bartels D."/>
            <person name="Buhrmester J."/>
            <person name="Choudhuri J.V."/>
            <person name="Ebensen T."/>
            <person name="Gaigalat L."/>
            <person name="Herrmann S."/>
            <person name="Khachane A.N."/>
            <person name="Larisch C."/>
            <person name="Link S."/>
            <person name="Linke B."/>
            <person name="Meyer F."/>
            <person name="Mormann S."/>
            <person name="Nakunst D."/>
            <person name="Rueckert C."/>
            <person name="Schneiker-Bekel S."/>
            <person name="Schulze K."/>
            <person name="Vorhoelter F.J."/>
            <person name="Yevsa T."/>
            <person name="Engle J.T."/>
            <person name="Goldman W.E."/>
            <person name="Puehler A."/>
            <person name="Goebel U.B."/>
            <person name="Goesmann A."/>
            <person name="Bloecker H."/>
            <person name="Kaiser O."/>
            <person name="Martinez-Arias R."/>
        </authorList>
    </citation>
    <scope>NUCLEOTIDE SEQUENCE [LARGE SCALE GENOMIC DNA]</scope>
    <source>
        <strain evidence="9">ATCC BAA-461 / DSM 12804 / CCUG 43448 / CIP 107267 / Se-1111R</strain>
    </source>
</reference>
<dbReference type="AlphaFoldDB" id="A9I4Y9"/>
<proteinExistence type="inferred from homology"/>
<keyword evidence="2 7" id="KW-0479">Metal-binding</keyword>
<dbReference type="STRING" id="94624.Bpet0708"/>
<evidence type="ECO:0008006" key="10">
    <source>
        <dbReference type="Google" id="ProtNLM"/>
    </source>
</evidence>
<dbReference type="InterPro" id="IPR011051">
    <property type="entry name" value="RmlC_Cupin_sf"/>
</dbReference>
<feature type="cross-link" description="3'-(S-cysteinyl)-tyrosine (Cys-Tyr)" evidence="6">
    <location>
        <begin position="94"/>
        <end position="157"/>
    </location>
</feature>
<keyword evidence="5 7" id="KW-0408">Iron</keyword>
<feature type="binding site" evidence="7">
    <location>
        <position position="88"/>
    </location>
    <ligand>
        <name>Fe cation</name>
        <dbReference type="ChEBI" id="CHEBI:24875"/>
        <note>catalytic</note>
    </ligand>
</feature>
<dbReference type="InterPro" id="IPR010300">
    <property type="entry name" value="CDO_1"/>
</dbReference>
<dbReference type="KEGG" id="bpt:Bpet0708"/>
<evidence type="ECO:0000256" key="4">
    <source>
        <dbReference type="ARBA" id="ARBA00023002"/>
    </source>
</evidence>
<evidence type="ECO:0000256" key="5">
    <source>
        <dbReference type="ARBA" id="ARBA00023004"/>
    </source>
</evidence>
<feature type="binding site" evidence="7">
    <location>
        <position position="90"/>
    </location>
    <ligand>
        <name>Fe cation</name>
        <dbReference type="ChEBI" id="CHEBI:24875"/>
        <note>catalytic</note>
    </ligand>
</feature>
<evidence type="ECO:0000256" key="1">
    <source>
        <dbReference type="ARBA" id="ARBA00006622"/>
    </source>
</evidence>
<sequence>MQTSRQPLTCLDSLCATVRAAQRNAERQLLDELAGSAAHAESMLAHLPMPLREGRADTYLRHIAYSDPYGSFTIFYLVWRPGQATPVHGHKTWCTYRVLQGELHETHYQWDAQAQLARPVGSAVRRPGMAVTAAPGLEQIHQLRNASDGIAISLHIYGVAQANAQTGVNQLVEAA</sequence>
<organism evidence="8 9">
    <name type="scientific">Bordetella petrii (strain ATCC BAA-461 / DSM 12804 / CCUG 43448 / CIP 107267 / Se-1111R)</name>
    <dbReference type="NCBI Taxonomy" id="340100"/>
    <lineage>
        <taxon>Bacteria</taxon>
        <taxon>Pseudomonadati</taxon>
        <taxon>Pseudomonadota</taxon>
        <taxon>Betaproteobacteria</taxon>
        <taxon>Burkholderiales</taxon>
        <taxon>Alcaligenaceae</taxon>
        <taxon>Bordetella</taxon>
    </lineage>
</organism>
<dbReference type="InterPro" id="IPR014710">
    <property type="entry name" value="RmlC-like_jellyroll"/>
</dbReference>
<keyword evidence="3" id="KW-0223">Dioxygenase</keyword>
<name>A9I4Y9_BORPD</name>
<gene>
    <name evidence="8" type="ordered locus">Bpet0708</name>
</gene>
<dbReference type="SUPFAM" id="SSF51182">
    <property type="entry name" value="RmlC-like cupins"/>
    <property type="match status" value="1"/>
</dbReference>
<accession>A9I4Y9</accession>